<evidence type="ECO:0000256" key="2">
    <source>
        <dbReference type="SAM" id="SignalP"/>
    </source>
</evidence>
<dbReference type="KEGG" id="aup:AsAng_0060860"/>
<keyword evidence="2" id="KW-0732">Signal</keyword>
<evidence type="ECO:0000256" key="1">
    <source>
        <dbReference type="SAM" id="MobiDB-lite"/>
    </source>
</evidence>
<dbReference type="EMBL" id="AP026867">
    <property type="protein sequence ID" value="BDS15302.1"/>
    <property type="molecule type" value="Genomic_DNA"/>
</dbReference>
<dbReference type="Gene3D" id="6.10.140.1430">
    <property type="match status" value="1"/>
</dbReference>
<feature type="signal peptide" evidence="2">
    <location>
        <begin position="1"/>
        <end position="20"/>
    </location>
</feature>
<protein>
    <recommendedName>
        <fullName evidence="5">Lipoprotein</fullName>
    </recommendedName>
</protein>
<sequence length="95" mass="9929">MKTLKILSFMLMFSALVVSCGDAEKAADTQDATTTVVDEAAKKAADHTEAAADKVEGAVETAADKVEGAVETAAEKVEEVGEKVEEAANEHGHEH</sequence>
<accession>A0A915YL95</accession>
<evidence type="ECO:0000313" key="3">
    <source>
        <dbReference type="EMBL" id="BDS15302.1"/>
    </source>
</evidence>
<dbReference type="AlphaFoldDB" id="A0A915YL95"/>
<gene>
    <name evidence="3" type="ORF">AsAng_0060860</name>
</gene>
<keyword evidence="4" id="KW-1185">Reference proteome</keyword>
<dbReference type="Proteomes" id="UP001060919">
    <property type="component" value="Chromosome"/>
</dbReference>
<proteinExistence type="predicted"/>
<evidence type="ECO:0000313" key="4">
    <source>
        <dbReference type="Proteomes" id="UP001060919"/>
    </source>
</evidence>
<dbReference type="PROSITE" id="PS51257">
    <property type="entry name" value="PROKAR_LIPOPROTEIN"/>
    <property type="match status" value="1"/>
</dbReference>
<name>A0A915YL95_9BACT</name>
<dbReference type="RefSeq" id="WP_264790466.1">
    <property type="nucleotide sequence ID" value="NZ_AP026867.1"/>
</dbReference>
<feature type="region of interest" description="Disordered" evidence="1">
    <location>
        <begin position="72"/>
        <end position="95"/>
    </location>
</feature>
<reference evidence="3" key="1">
    <citation type="submission" date="2022-09" db="EMBL/GenBank/DDBJ databases">
        <title>Aureispira anguillicida sp. nov., isolated from Leptocephalus of Japanese eel Anguilla japonica.</title>
        <authorList>
            <person name="Yuasa K."/>
            <person name="Mekata T."/>
            <person name="Ikunari K."/>
        </authorList>
    </citation>
    <scope>NUCLEOTIDE SEQUENCE</scope>
    <source>
        <strain evidence="3">EL160426</strain>
    </source>
</reference>
<feature type="chain" id="PRO_5037686963" description="Lipoprotein" evidence="2">
    <location>
        <begin position="21"/>
        <end position="95"/>
    </location>
</feature>
<evidence type="ECO:0008006" key="5">
    <source>
        <dbReference type="Google" id="ProtNLM"/>
    </source>
</evidence>
<organism evidence="3 4">
    <name type="scientific">Aureispira anguillae</name>
    <dbReference type="NCBI Taxonomy" id="2864201"/>
    <lineage>
        <taxon>Bacteria</taxon>
        <taxon>Pseudomonadati</taxon>
        <taxon>Bacteroidota</taxon>
        <taxon>Saprospiria</taxon>
        <taxon>Saprospirales</taxon>
        <taxon>Saprospiraceae</taxon>
        <taxon>Aureispira</taxon>
    </lineage>
</organism>